<evidence type="ECO:0000313" key="2">
    <source>
        <dbReference type="Proteomes" id="UP000655751"/>
    </source>
</evidence>
<keyword evidence="2" id="KW-1185">Reference proteome</keyword>
<reference evidence="1" key="1">
    <citation type="submission" date="2020-11" db="EMBL/GenBank/DDBJ databases">
        <title>Nocardia NEAU-351.nov., a novel actinomycete isolated from the cow dung.</title>
        <authorList>
            <person name="Zhang X."/>
        </authorList>
    </citation>
    <scope>NUCLEOTIDE SEQUENCE</scope>
    <source>
        <strain evidence="1">NEAU-351</strain>
    </source>
</reference>
<gene>
    <name evidence="1" type="ORF">IT779_21120</name>
</gene>
<sequence>MGVVVLTLCVVTRSVVSSNTDSAETSRPPTGYAERNQPMTSRRVHVFQSTTQAIGAIGSGDDIRDGDILIVPAEQVAGWLMGTTPVAVTDNNGEFDHVTEEFAFNDPTYVDMFYAATEALDDHQAN</sequence>
<organism evidence="1 2">
    <name type="scientific">Nocardia bovistercoris</name>
    <dbReference type="NCBI Taxonomy" id="2785916"/>
    <lineage>
        <taxon>Bacteria</taxon>
        <taxon>Bacillati</taxon>
        <taxon>Actinomycetota</taxon>
        <taxon>Actinomycetes</taxon>
        <taxon>Mycobacteriales</taxon>
        <taxon>Nocardiaceae</taxon>
        <taxon>Nocardia</taxon>
    </lineage>
</organism>
<protein>
    <submittedName>
        <fullName evidence="1">Uncharacterized protein</fullName>
    </submittedName>
</protein>
<name>A0A931IE13_9NOCA</name>
<dbReference type="EMBL" id="JADMLG010000008">
    <property type="protein sequence ID" value="MBH0778786.1"/>
    <property type="molecule type" value="Genomic_DNA"/>
</dbReference>
<dbReference type="RefSeq" id="WP_196151082.1">
    <property type="nucleotide sequence ID" value="NZ_JADMLG010000008.1"/>
</dbReference>
<comment type="caution">
    <text evidence="1">The sequence shown here is derived from an EMBL/GenBank/DDBJ whole genome shotgun (WGS) entry which is preliminary data.</text>
</comment>
<dbReference type="AlphaFoldDB" id="A0A931IE13"/>
<dbReference type="Proteomes" id="UP000655751">
    <property type="component" value="Unassembled WGS sequence"/>
</dbReference>
<evidence type="ECO:0000313" key="1">
    <source>
        <dbReference type="EMBL" id="MBH0778786.1"/>
    </source>
</evidence>
<proteinExistence type="predicted"/>
<accession>A0A931IE13</accession>